<keyword evidence="1 3" id="KW-0238">DNA-binding</keyword>
<dbReference type="RefSeq" id="WP_210221499.1">
    <property type="nucleotide sequence ID" value="NZ_CP072801.1"/>
</dbReference>
<dbReference type="Gene3D" id="2.10.260.10">
    <property type="match status" value="1"/>
</dbReference>
<dbReference type="GO" id="GO:0003677">
    <property type="term" value="F:DNA binding"/>
    <property type="evidence" value="ECO:0007669"/>
    <property type="project" value="UniProtKB-KW"/>
</dbReference>
<dbReference type="InterPro" id="IPR007159">
    <property type="entry name" value="SpoVT-AbrB_dom"/>
</dbReference>
<dbReference type="EMBL" id="CP072801">
    <property type="protein sequence ID" value="QTR45068.1"/>
    <property type="molecule type" value="Genomic_DNA"/>
</dbReference>
<dbReference type="InterPro" id="IPR037914">
    <property type="entry name" value="SpoVT-AbrB_sf"/>
</dbReference>
<proteinExistence type="predicted"/>
<dbReference type="SMART" id="SM00966">
    <property type="entry name" value="SpoVT_AbrB"/>
    <property type="match status" value="1"/>
</dbReference>
<dbReference type="NCBIfam" id="TIGR01439">
    <property type="entry name" value="lp_hng_hel_AbrB"/>
    <property type="match status" value="1"/>
</dbReference>
<name>A0ABX7WS93_9GAMM</name>
<feature type="domain" description="SpoVT-AbrB" evidence="2">
    <location>
        <begin position="1"/>
        <end position="44"/>
    </location>
</feature>
<dbReference type="Pfam" id="PF04014">
    <property type="entry name" value="MazE_antitoxin"/>
    <property type="match status" value="1"/>
</dbReference>
<evidence type="ECO:0000259" key="2">
    <source>
        <dbReference type="PROSITE" id="PS51740"/>
    </source>
</evidence>
<accession>A0ABX7WS93</accession>
<dbReference type="PROSITE" id="PS51740">
    <property type="entry name" value="SPOVT_ABRB"/>
    <property type="match status" value="1"/>
</dbReference>
<evidence type="ECO:0000313" key="4">
    <source>
        <dbReference type="Proteomes" id="UP000672039"/>
    </source>
</evidence>
<reference evidence="3 4" key="1">
    <citation type="submission" date="2021-04" db="EMBL/GenBank/DDBJ databases">
        <title>Genomics, taxonomy and metabolism of representatives of sulfur bacteria of the genus Thiothrix: Thiothrix fructosivorans QT, Thiothrix unzii A1T and three new species, Thiothrix subterranea sp. nov., Thiothrix litoralis sp. nov. and 'Candidatus Thiothrix anitrata' sp. nov.</title>
        <authorList>
            <person name="Ravin N.V."/>
            <person name="Smolyakov D."/>
            <person name="Rudenko T.S."/>
            <person name="Mardanov A.V."/>
            <person name="Beletsky A.V."/>
            <person name="Markov N.D."/>
            <person name="Fomenkov A.I."/>
            <person name="Roberts R.J."/>
            <person name="Karnachuk O.V."/>
            <person name="Novikov A."/>
            <person name="Grabovich M.Y."/>
        </authorList>
    </citation>
    <scope>NUCLEOTIDE SEQUENCE [LARGE SCALE GENOMIC DNA]</scope>
    <source>
        <strain evidence="3 4">AS</strain>
    </source>
</reference>
<keyword evidence="4" id="KW-1185">Reference proteome</keyword>
<protein>
    <submittedName>
        <fullName evidence="3">AbrB/MazE/SpoVT family DNA-binding domain-containing protein</fullName>
    </submittedName>
</protein>
<dbReference type="SUPFAM" id="SSF89447">
    <property type="entry name" value="AbrB/MazE/MraZ-like"/>
    <property type="match status" value="1"/>
</dbReference>
<dbReference type="Proteomes" id="UP000672039">
    <property type="component" value="Chromosome"/>
</dbReference>
<evidence type="ECO:0000313" key="3">
    <source>
        <dbReference type="EMBL" id="QTR45068.1"/>
    </source>
</evidence>
<evidence type="ECO:0000256" key="1">
    <source>
        <dbReference type="PROSITE-ProRule" id="PRU01076"/>
    </source>
</evidence>
<organism evidence="3 4">
    <name type="scientific">Thiothrix litoralis</name>
    <dbReference type="NCBI Taxonomy" id="2891210"/>
    <lineage>
        <taxon>Bacteria</taxon>
        <taxon>Pseudomonadati</taxon>
        <taxon>Pseudomonadota</taxon>
        <taxon>Gammaproteobacteria</taxon>
        <taxon>Thiotrichales</taxon>
        <taxon>Thiotrichaceae</taxon>
        <taxon>Thiothrix</taxon>
    </lineage>
</organism>
<gene>
    <name evidence="3" type="ORF">J9253_13755</name>
</gene>
<sequence>MHKVSSKRQVTLPKDLCDQTGIFPGDYVEIFEFNGKLTVIKKVVGSSAGSLQHLKPRIAIRDNESLQDALHDCH</sequence>